<gene>
    <name evidence="1" type="ORF">CLIB1444_10S02828</name>
</gene>
<sequence>MKVPKVTGIFLVALTSISVLNFLLKYYTYFLLMVSSSKNSAHDVNNIAEETGEIPHPHELYVPLLTFIPTKSPVLSRPWVLVTSSFVEENFLGLSMSVLTIFYLGKYLENMWGGKDFTRFLIANLLIGNVTMYLYFKVLHIIVDFKEVPPVVETPMAIIMGLFVALKQRISQHYFLFFKGYLRIKVNYLPFLIITSFFILQLISEEFRISFDLSIIGFITSWIYLRMFKEGTNERQSYLLPFSLSRKRSNKVKKVKRSTTIDSNTTSANSSHIDLDQTSSLHIETTTIKGDRSEQFALYTFFPSPLSFIVKIISNSIFTLLCKYHFLDHKDFLTEDIDDDQYMFEDMDNLQSKLFGLSTLNGAQNVSPIGKTNSKITDLWNWLTNKTIKKSINSSMEKRRKQALKQFE</sequence>
<comment type="caution">
    <text evidence="1">The sequence shown here is derived from an EMBL/GenBank/DDBJ whole genome shotgun (WGS) entry which is preliminary data.</text>
</comment>
<dbReference type="EMBL" id="CALSDN010000010">
    <property type="protein sequence ID" value="CAH6722632.1"/>
    <property type="molecule type" value="Genomic_DNA"/>
</dbReference>
<keyword evidence="2" id="KW-1185">Reference proteome</keyword>
<accession>A0ACA9YC35</accession>
<reference evidence="1" key="1">
    <citation type="submission" date="2022-06" db="EMBL/GenBank/DDBJ databases">
        <authorList>
            <person name="Legras J.-L."/>
            <person name="Devillers H."/>
            <person name="Grondin C."/>
        </authorList>
    </citation>
    <scope>NUCLEOTIDE SEQUENCE</scope>
    <source>
        <strain evidence="1">CLIB 1444</strain>
    </source>
</reference>
<proteinExistence type="predicted"/>
<evidence type="ECO:0000313" key="2">
    <source>
        <dbReference type="Proteomes" id="UP001152531"/>
    </source>
</evidence>
<dbReference type="Proteomes" id="UP001152531">
    <property type="component" value="Unassembled WGS sequence"/>
</dbReference>
<protein>
    <submittedName>
        <fullName evidence="1">Uncharacterized protein</fullName>
    </submittedName>
</protein>
<evidence type="ECO:0000313" key="1">
    <source>
        <dbReference type="EMBL" id="CAH6722632.1"/>
    </source>
</evidence>
<name>A0ACA9YC35_9ASCO</name>
<organism evidence="1 2">
    <name type="scientific">[Candida] jaroonii</name>
    <dbReference type="NCBI Taxonomy" id="467808"/>
    <lineage>
        <taxon>Eukaryota</taxon>
        <taxon>Fungi</taxon>
        <taxon>Dikarya</taxon>
        <taxon>Ascomycota</taxon>
        <taxon>Saccharomycotina</taxon>
        <taxon>Pichiomycetes</taxon>
        <taxon>Debaryomycetaceae</taxon>
        <taxon>Yamadazyma</taxon>
    </lineage>
</organism>